<comment type="caution">
    <text evidence="1">The sequence shown here is derived from an EMBL/GenBank/DDBJ whole genome shotgun (WGS) entry which is preliminary data.</text>
</comment>
<dbReference type="OrthoDB" id="9182871at2"/>
<sequence length="96" mass="11434">MAFMQIIEYETTREQELEPLFDEWEQATQGKRTLSREFHAHDRDNPNHYVDVVEFPSYEAAMKNNSLPETQSFAERLRELCTTEPRFINLDVVSQH</sequence>
<dbReference type="SUPFAM" id="SSF54909">
    <property type="entry name" value="Dimeric alpha+beta barrel"/>
    <property type="match status" value="1"/>
</dbReference>
<dbReference type="RefSeq" id="WP_043463630.1">
    <property type="nucleotide sequence ID" value="NZ_CP134822.1"/>
</dbReference>
<proteinExistence type="predicted"/>
<keyword evidence="2" id="KW-1185">Reference proteome</keyword>
<evidence type="ECO:0000313" key="1">
    <source>
        <dbReference type="EMBL" id="RKM91231.1"/>
    </source>
</evidence>
<dbReference type="EMBL" id="JNAD02000018">
    <property type="protein sequence ID" value="RKM91231.1"/>
    <property type="molecule type" value="Genomic_DNA"/>
</dbReference>
<accession>A0A3M8EZ73</accession>
<protein>
    <recommendedName>
        <fullName evidence="3">ABM domain-containing protein</fullName>
    </recommendedName>
</protein>
<dbReference type="Gene3D" id="3.30.70.100">
    <property type="match status" value="1"/>
</dbReference>
<name>A0A3M8EZ73_9ACTN</name>
<dbReference type="InterPro" id="IPR011008">
    <property type="entry name" value="Dimeric_a/b-barrel"/>
</dbReference>
<gene>
    <name evidence="1" type="ORF">SFRA_029400</name>
</gene>
<evidence type="ECO:0000313" key="2">
    <source>
        <dbReference type="Proteomes" id="UP000028058"/>
    </source>
</evidence>
<evidence type="ECO:0008006" key="3">
    <source>
        <dbReference type="Google" id="ProtNLM"/>
    </source>
</evidence>
<reference evidence="1 2" key="1">
    <citation type="journal article" date="2014" name="Genome Announc.">
        <title>Draft Genome Sequence of Streptomyces fradiae ATCC 19609, a Strain Highly Sensitive to Antibiotics.</title>
        <authorList>
            <person name="Bekker O.B."/>
            <person name="Klimina K.M."/>
            <person name="Vatlin A.A."/>
            <person name="Zakharevich N.V."/>
            <person name="Kasianov A.S."/>
            <person name="Danilenko V.N."/>
        </authorList>
    </citation>
    <scope>NUCLEOTIDE SEQUENCE [LARGE SCALE GENOMIC DNA]</scope>
    <source>
        <strain evidence="1 2">ATCC 19609</strain>
    </source>
</reference>
<dbReference type="AlphaFoldDB" id="A0A3M8EZ73"/>
<dbReference type="Proteomes" id="UP000028058">
    <property type="component" value="Unassembled WGS sequence"/>
</dbReference>
<organism evidence="1 2">
    <name type="scientific">Streptomyces xinghaiensis</name>
    <dbReference type="NCBI Taxonomy" id="1038928"/>
    <lineage>
        <taxon>Bacteria</taxon>
        <taxon>Bacillati</taxon>
        <taxon>Actinomycetota</taxon>
        <taxon>Actinomycetes</taxon>
        <taxon>Kitasatosporales</taxon>
        <taxon>Streptomycetaceae</taxon>
        <taxon>Streptomyces</taxon>
    </lineage>
</organism>